<dbReference type="GO" id="GO:0003824">
    <property type="term" value="F:catalytic activity"/>
    <property type="evidence" value="ECO:0007669"/>
    <property type="project" value="UniProtKB-KW"/>
</dbReference>
<evidence type="ECO:0000256" key="1">
    <source>
        <dbReference type="ARBA" id="ARBA00023268"/>
    </source>
</evidence>
<evidence type="ECO:0000313" key="3">
    <source>
        <dbReference type="EMBL" id="VVA31187.1"/>
    </source>
</evidence>
<dbReference type="AlphaFoldDB" id="A0A5E4FUQ3"/>
<dbReference type="InterPro" id="IPR043502">
    <property type="entry name" value="DNA/RNA_pol_sf"/>
</dbReference>
<reference evidence="4" key="1">
    <citation type="journal article" date="2020" name="Plant J.">
        <title>Transposons played a major role in the diversification between the closely related almond and peach genomes: results from the almond genome sequence.</title>
        <authorList>
            <person name="Alioto T."/>
            <person name="Alexiou K.G."/>
            <person name="Bardil A."/>
            <person name="Barteri F."/>
            <person name="Castanera R."/>
            <person name="Cruz F."/>
            <person name="Dhingra A."/>
            <person name="Duval H."/>
            <person name="Fernandez I Marti A."/>
            <person name="Frias L."/>
            <person name="Galan B."/>
            <person name="Garcia J.L."/>
            <person name="Howad W."/>
            <person name="Gomez-Garrido J."/>
            <person name="Gut M."/>
            <person name="Julca I."/>
            <person name="Morata J."/>
            <person name="Puigdomenech P."/>
            <person name="Ribeca P."/>
            <person name="Rubio Cabetas M.J."/>
            <person name="Vlasova A."/>
            <person name="Wirthensohn M."/>
            <person name="Garcia-Mas J."/>
            <person name="Gabaldon T."/>
            <person name="Casacuberta J.M."/>
            <person name="Arus P."/>
        </authorList>
    </citation>
    <scope>NUCLEOTIDE SEQUENCE [LARGE SCALE GENOMIC DNA]</scope>
    <source>
        <strain evidence="4">cv. Texas</strain>
    </source>
</reference>
<dbReference type="InParanoid" id="A0A5E4FUQ3"/>
<sequence length="137" mass="15231">NPSKCTFGVSSDRFLGYLVTQRGIEAHPNQIKAILNMKSPATTKEIQSLTGRAIALSRFLSRCTNKCRPFFKGLKEGHKDKWDDECEVAFQNLKTYLTSPPLLSKPIPGGDLYIYLVMSDSAVSSTLIREKLGAQHP</sequence>
<evidence type="ECO:0000313" key="4">
    <source>
        <dbReference type="Proteomes" id="UP000327085"/>
    </source>
</evidence>
<dbReference type="PANTHER" id="PTHR37984:SF5">
    <property type="entry name" value="PROTEIN NYNRIN-LIKE"/>
    <property type="match status" value="1"/>
</dbReference>
<dbReference type="EMBL" id="CABIKO010000208">
    <property type="protein sequence ID" value="VVA31187.1"/>
    <property type="molecule type" value="Genomic_DNA"/>
</dbReference>
<evidence type="ECO:0000259" key="2">
    <source>
        <dbReference type="Pfam" id="PF17919"/>
    </source>
</evidence>
<dbReference type="Gene3D" id="3.30.70.270">
    <property type="match status" value="1"/>
</dbReference>
<dbReference type="Pfam" id="PF17919">
    <property type="entry name" value="RT_RNaseH_2"/>
    <property type="match status" value="1"/>
</dbReference>
<dbReference type="InterPro" id="IPR043128">
    <property type="entry name" value="Rev_trsase/Diguanyl_cyclase"/>
</dbReference>
<dbReference type="PANTHER" id="PTHR37984">
    <property type="entry name" value="PROTEIN CBG26694"/>
    <property type="match status" value="1"/>
</dbReference>
<feature type="non-terminal residue" evidence="3">
    <location>
        <position position="137"/>
    </location>
</feature>
<dbReference type="InterPro" id="IPR041577">
    <property type="entry name" value="RT_RNaseH_2"/>
</dbReference>
<feature type="non-terminal residue" evidence="3">
    <location>
        <position position="1"/>
    </location>
</feature>
<dbReference type="Gramene" id="VVA31187">
    <property type="protein sequence ID" value="VVA31187"/>
    <property type="gene ID" value="Prudul26B013418"/>
</dbReference>
<protein>
    <submittedName>
        <fullName evidence="3">PREDICTED: Retrovirus-related Pol poly from transposon</fullName>
    </submittedName>
</protein>
<keyword evidence="1" id="KW-0511">Multifunctional enzyme</keyword>
<proteinExistence type="predicted"/>
<name>A0A5E4FUQ3_PRUDU</name>
<dbReference type="OMA" id="YIYLVMS"/>
<organism evidence="3 4">
    <name type="scientific">Prunus dulcis</name>
    <name type="common">Almond</name>
    <name type="synonym">Amygdalus dulcis</name>
    <dbReference type="NCBI Taxonomy" id="3755"/>
    <lineage>
        <taxon>Eukaryota</taxon>
        <taxon>Viridiplantae</taxon>
        <taxon>Streptophyta</taxon>
        <taxon>Embryophyta</taxon>
        <taxon>Tracheophyta</taxon>
        <taxon>Spermatophyta</taxon>
        <taxon>Magnoliopsida</taxon>
        <taxon>eudicotyledons</taxon>
        <taxon>Gunneridae</taxon>
        <taxon>Pentapetalae</taxon>
        <taxon>rosids</taxon>
        <taxon>fabids</taxon>
        <taxon>Rosales</taxon>
        <taxon>Rosaceae</taxon>
        <taxon>Amygdaloideae</taxon>
        <taxon>Amygdaleae</taxon>
        <taxon>Prunus</taxon>
    </lineage>
</organism>
<gene>
    <name evidence="3" type="ORF">ALMOND_2B013418</name>
</gene>
<feature type="domain" description="Reverse transcriptase/retrotransposon-derived protein RNase H-like" evidence="2">
    <location>
        <begin position="82"/>
        <end position="132"/>
    </location>
</feature>
<dbReference type="Proteomes" id="UP000327085">
    <property type="component" value="Chromosome 1"/>
</dbReference>
<dbReference type="InterPro" id="IPR050951">
    <property type="entry name" value="Retrovirus_Pol_polyprotein"/>
</dbReference>
<dbReference type="SUPFAM" id="SSF56672">
    <property type="entry name" value="DNA/RNA polymerases"/>
    <property type="match status" value="1"/>
</dbReference>
<accession>A0A5E4FUQ3</accession>